<organism evidence="5 6">
    <name type="scientific">Rhipicephalus sanguineus</name>
    <name type="common">Brown dog tick</name>
    <name type="synonym">Ixodes sanguineus</name>
    <dbReference type="NCBI Taxonomy" id="34632"/>
    <lineage>
        <taxon>Eukaryota</taxon>
        <taxon>Metazoa</taxon>
        <taxon>Ecdysozoa</taxon>
        <taxon>Arthropoda</taxon>
        <taxon>Chelicerata</taxon>
        <taxon>Arachnida</taxon>
        <taxon>Acari</taxon>
        <taxon>Parasitiformes</taxon>
        <taxon>Ixodida</taxon>
        <taxon>Ixodoidea</taxon>
        <taxon>Ixodidae</taxon>
        <taxon>Rhipicephalinae</taxon>
        <taxon>Rhipicephalus</taxon>
        <taxon>Rhipicephalus</taxon>
    </lineage>
</organism>
<feature type="region of interest" description="Disordered" evidence="3">
    <location>
        <begin position="447"/>
        <end position="476"/>
    </location>
</feature>
<dbReference type="VEuPathDB" id="VectorBase:RSAN_031980"/>
<evidence type="ECO:0000256" key="3">
    <source>
        <dbReference type="SAM" id="MobiDB-lite"/>
    </source>
</evidence>
<reference evidence="5" key="2">
    <citation type="submission" date="2021-09" db="EMBL/GenBank/DDBJ databases">
        <authorList>
            <person name="Jia N."/>
            <person name="Wang J."/>
            <person name="Shi W."/>
            <person name="Du L."/>
            <person name="Sun Y."/>
            <person name="Zhan W."/>
            <person name="Jiang J."/>
            <person name="Wang Q."/>
            <person name="Zhang B."/>
            <person name="Ji P."/>
            <person name="Sakyi L.B."/>
            <person name="Cui X."/>
            <person name="Yuan T."/>
            <person name="Jiang B."/>
            <person name="Yang W."/>
            <person name="Lam T.T.-Y."/>
            <person name="Chang Q."/>
            <person name="Ding S."/>
            <person name="Wang X."/>
            <person name="Zhu J."/>
            <person name="Ruan X."/>
            <person name="Zhao L."/>
            <person name="Wei J."/>
            <person name="Que T."/>
            <person name="Du C."/>
            <person name="Cheng J."/>
            <person name="Dai P."/>
            <person name="Han X."/>
            <person name="Huang E."/>
            <person name="Gao Y."/>
            <person name="Liu J."/>
            <person name="Shao H."/>
            <person name="Ye R."/>
            <person name="Li L."/>
            <person name="Wei W."/>
            <person name="Wang X."/>
            <person name="Wang C."/>
            <person name="Huo Q."/>
            <person name="Li W."/>
            <person name="Guo W."/>
            <person name="Chen H."/>
            <person name="Chen S."/>
            <person name="Zhou L."/>
            <person name="Zhou L."/>
            <person name="Ni X."/>
            <person name="Tian J."/>
            <person name="Zhou Y."/>
            <person name="Sheng Y."/>
            <person name="Liu T."/>
            <person name="Pan Y."/>
            <person name="Xia L."/>
            <person name="Li J."/>
            <person name="Zhao F."/>
            <person name="Cao W."/>
        </authorList>
    </citation>
    <scope>NUCLEOTIDE SEQUENCE</scope>
    <source>
        <strain evidence="5">Rsan-2018</strain>
        <tissue evidence="5">Larvae</tissue>
    </source>
</reference>
<keyword evidence="2" id="KW-0175">Coiled coil</keyword>
<feature type="coiled-coil region" evidence="2">
    <location>
        <begin position="408"/>
        <end position="439"/>
    </location>
</feature>
<evidence type="ECO:0000313" key="5">
    <source>
        <dbReference type="EMBL" id="KAH7969338.1"/>
    </source>
</evidence>
<keyword evidence="1" id="KW-0479">Metal-binding</keyword>
<feature type="compositionally biased region" description="Polar residues" evidence="3">
    <location>
        <begin position="319"/>
        <end position="330"/>
    </location>
</feature>
<evidence type="ECO:0000256" key="1">
    <source>
        <dbReference type="PROSITE-ProRule" id="PRU00047"/>
    </source>
</evidence>
<dbReference type="InterPro" id="IPR001878">
    <property type="entry name" value="Znf_CCHC"/>
</dbReference>
<dbReference type="Proteomes" id="UP000821837">
    <property type="component" value="Unassembled WGS sequence"/>
</dbReference>
<name>A0A9D4Q8K1_RHISA</name>
<reference evidence="5" key="1">
    <citation type="journal article" date="2020" name="Cell">
        <title>Large-Scale Comparative Analyses of Tick Genomes Elucidate Their Genetic Diversity and Vector Capacities.</title>
        <authorList>
            <consortium name="Tick Genome and Microbiome Consortium (TIGMIC)"/>
            <person name="Jia N."/>
            <person name="Wang J."/>
            <person name="Shi W."/>
            <person name="Du L."/>
            <person name="Sun Y."/>
            <person name="Zhan W."/>
            <person name="Jiang J.F."/>
            <person name="Wang Q."/>
            <person name="Zhang B."/>
            <person name="Ji P."/>
            <person name="Bell-Sakyi L."/>
            <person name="Cui X.M."/>
            <person name="Yuan T.T."/>
            <person name="Jiang B.G."/>
            <person name="Yang W.F."/>
            <person name="Lam T.T."/>
            <person name="Chang Q.C."/>
            <person name="Ding S.J."/>
            <person name="Wang X.J."/>
            <person name="Zhu J.G."/>
            <person name="Ruan X.D."/>
            <person name="Zhao L."/>
            <person name="Wei J.T."/>
            <person name="Ye R.Z."/>
            <person name="Que T.C."/>
            <person name="Du C.H."/>
            <person name="Zhou Y.H."/>
            <person name="Cheng J.X."/>
            <person name="Dai P.F."/>
            <person name="Guo W.B."/>
            <person name="Han X.H."/>
            <person name="Huang E.J."/>
            <person name="Li L.F."/>
            <person name="Wei W."/>
            <person name="Gao Y.C."/>
            <person name="Liu J.Z."/>
            <person name="Shao H.Z."/>
            <person name="Wang X."/>
            <person name="Wang C.C."/>
            <person name="Yang T.C."/>
            <person name="Huo Q.B."/>
            <person name="Li W."/>
            <person name="Chen H.Y."/>
            <person name="Chen S.E."/>
            <person name="Zhou L.G."/>
            <person name="Ni X.B."/>
            <person name="Tian J.H."/>
            <person name="Sheng Y."/>
            <person name="Liu T."/>
            <person name="Pan Y.S."/>
            <person name="Xia L.Y."/>
            <person name="Li J."/>
            <person name="Zhao F."/>
            <person name="Cao W.C."/>
        </authorList>
    </citation>
    <scope>NUCLEOTIDE SEQUENCE</scope>
    <source>
        <strain evidence="5">Rsan-2018</strain>
    </source>
</reference>
<evidence type="ECO:0000256" key="2">
    <source>
        <dbReference type="SAM" id="Coils"/>
    </source>
</evidence>
<gene>
    <name evidence="5" type="ORF">HPB52_016828</name>
</gene>
<protein>
    <recommendedName>
        <fullName evidence="4">CCHC-type domain-containing protein</fullName>
    </recommendedName>
</protein>
<keyword evidence="1" id="KW-0863">Zinc-finger</keyword>
<proteinExistence type="predicted"/>
<evidence type="ECO:0000259" key="4">
    <source>
        <dbReference type="PROSITE" id="PS50158"/>
    </source>
</evidence>
<dbReference type="EMBL" id="JABSTV010001248">
    <property type="protein sequence ID" value="KAH7969338.1"/>
    <property type="molecule type" value="Genomic_DNA"/>
</dbReference>
<feature type="domain" description="CCHC-type" evidence="4">
    <location>
        <begin position="233"/>
        <end position="247"/>
    </location>
</feature>
<keyword evidence="1" id="KW-0862">Zinc</keyword>
<feature type="region of interest" description="Disordered" evidence="3">
    <location>
        <begin position="22"/>
        <end position="52"/>
    </location>
</feature>
<accession>A0A9D4Q8K1</accession>
<dbReference type="InterPro" id="IPR036875">
    <property type="entry name" value="Znf_CCHC_sf"/>
</dbReference>
<dbReference type="SUPFAM" id="SSF57756">
    <property type="entry name" value="Retrovirus zinc finger-like domains"/>
    <property type="match status" value="1"/>
</dbReference>
<sequence>MDGESISPDECTEEYGWQAAVSKRMSTKSAASGDSAEAGPNTDAASRTFENGNRVKNRVVRASRMPYMPKDHFKIILRPRGGINISKMGSTKVGKAIIEAAGLGSDQTASDIICLNVSQNIMVASTPERENAEKYVRIRSIDLGGCSYEINAYEAAPDDTCKGVIRNIDVADGPAELERNIVNPRNPLALAAKRIKNTGTVIIAFDGHKVPNFVRYGPILVKCSLYKKKIDICYACGRLGHRADVCPTPEETVCRGCGAINVTKEHRCQPRCELCGGPHPTADRMCSQRYTIPYVVRRRRSERAMAANVEKEQVDNPLNPRSSELHSTASAPVDDSKPTAASRGSPSINPKSEGGSGSTWADKVKGSAMTDKTPPTRGQSSDNRRLAWADGAQTEPVSAMLCDPPPEQSREIERLKKESEELREMNKNVLAELAAIKKLLSESKRTENINNTQKETPVPAPAGDGAMSAKRRAVENREPMVFANNAVCAERTDGRSVN</sequence>
<comment type="caution">
    <text evidence="5">The sequence shown here is derived from an EMBL/GenBank/DDBJ whole genome shotgun (WGS) entry which is preliminary data.</text>
</comment>
<dbReference type="GO" id="GO:0003676">
    <property type="term" value="F:nucleic acid binding"/>
    <property type="evidence" value="ECO:0007669"/>
    <property type="project" value="InterPro"/>
</dbReference>
<feature type="region of interest" description="Disordered" evidence="3">
    <location>
        <begin position="306"/>
        <end position="385"/>
    </location>
</feature>
<dbReference type="PROSITE" id="PS50158">
    <property type="entry name" value="ZF_CCHC"/>
    <property type="match status" value="1"/>
</dbReference>
<evidence type="ECO:0000313" key="6">
    <source>
        <dbReference type="Proteomes" id="UP000821837"/>
    </source>
</evidence>
<keyword evidence="6" id="KW-1185">Reference proteome</keyword>
<dbReference type="GO" id="GO:0008270">
    <property type="term" value="F:zinc ion binding"/>
    <property type="evidence" value="ECO:0007669"/>
    <property type="project" value="UniProtKB-KW"/>
</dbReference>
<dbReference type="AlphaFoldDB" id="A0A9D4Q8K1"/>